<proteinExistence type="predicted"/>
<dbReference type="InterPro" id="IPR009057">
    <property type="entry name" value="Homeodomain-like_sf"/>
</dbReference>
<name>A0ABP1HRZ3_9EUKA</name>
<evidence type="ECO:0000256" key="2">
    <source>
        <dbReference type="ARBA" id="ARBA00023163"/>
    </source>
</evidence>
<evidence type="ECO:0000256" key="3">
    <source>
        <dbReference type="ARBA" id="ARBA00023242"/>
    </source>
</evidence>
<keyword evidence="2" id="KW-0804">Transcription</keyword>
<dbReference type="NCBIfam" id="TIGR01557">
    <property type="entry name" value="myb_SHAQKYF"/>
    <property type="match status" value="1"/>
</dbReference>
<keyword evidence="5" id="KW-1185">Reference proteome</keyword>
<reference evidence="4 5" key="1">
    <citation type="submission" date="2024-07" db="EMBL/GenBank/DDBJ databases">
        <authorList>
            <person name="Akdeniz Z."/>
        </authorList>
    </citation>
    <scope>NUCLEOTIDE SEQUENCE [LARGE SCALE GENOMIC DNA]</scope>
</reference>
<sequence>MDLYNIVEQLYAELFGEQNQKCELQTILNQYSKHYMQNQTNILYKINDSRKDTNQNRFRWTKDLHRRFCIICTSLHWKVCTPKHIHRFLPNVPVSVIASHLQKTRIGILNEVDIEYWKENNHRLTDEEIQLILD</sequence>
<dbReference type="Gene3D" id="1.10.10.60">
    <property type="entry name" value="Homeodomain-like"/>
    <property type="match status" value="1"/>
</dbReference>
<evidence type="ECO:0000313" key="5">
    <source>
        <dbReference type="Proteomes" id="UP001642409"/>
    </source>
</evidence>
<keyword evidence="3" id="KW-0539">Nucleus</keyword>
<evidence type="ECO:0000313" key="4">
    <source>
        <dbReference type="EMBL" id="CAL5999420.1"/>
    </source>
</evidence>
<dbReference type="Proteomes" id="UP001642409">
    <property type="component" value="Unassembled WGS sequence"/>
</dbReference>
<keyword evidence="1" id="KW-0805">Transcription regulation</keyword>
<dbReference type="EMBL" id="CAXDID020000039">
    <property type="protein sequence ID" value="CAL5999420.1"/>
    <property type="molecule type" value="Genomic_DNA"/>
</dbReference>
<dbReference type="InterPro" id="IPR006447">
    <property type="entry name" value="Myb_dom_plants"/>
</dbReference>
<gene>
    <name evidence="4" type="ORF">HINF_LOCUS16212</name>
</gene>
<protein>
    <submittedName>
        <fullName evidence="4">Uncharacterized protein</fullName>
    </submittedName>
</protein>
<comment type="caution">
    <text evidence="4">The sequence shown here is derived from an EMBL/GenBank/DDBJ whole genome shotgun (WGS) entry which is preliminary data.</text>
</comment>
<dbReference type="SUPFAM" id="SSF46689">
    <property type="entry name" value="Homeodomain-like"/>
    <property type="match status" value="1"/>
</dbReference>
<organism evidence="4 5">
    <name type="scientific">Hexamita inflata</name>
    <dbReference type="NCBI Taxonomy" id="28002"/>
    <lineage>
        <taxon>Eukaryota</taxon>
        <taxon>Metamonada</taxon>
        <taxon>Diplomonadida</taxon>
        <taxon>Hexamitidae</taxon>
        <taxon>Hexamitinae</taxon>
        <taxon>Hexamita</taxon>
    </lineage>
</organism>
<accession>A0ABP1HRZ3</accession>
<evidence type="ECO:0000256" key="1">
    <source>
        <dbReference type="ARBA" id="ARBA00023015"/>
    </source>
</evidence>